<proteinExistence type="predicted"/>
<reference evidence="1 2" key="1">
    <citation type="submission" date="2016-11" db="EMBL/GenBank/DDBJ databases">
        <authorList>
            <person name="Jaros S."/>
            <person name="Januszkiewicz K."/>
            <person name="Wedrychowicz H."/>
        </authorList>
    </citation>
    <scope>NUCLEOTIDE SEQUENCE [LARGE SCALE GENOMIC DNA]</scope>
    <source>
        <strain evidence="1 2">DSM 21864</strain>
    </source>
</reference>
<dbReference type="RefSeq" id="WP_073010361.1">
    <property type="nucleotide sequence ID" value="NZ_FQZO01000007.1"/>
</dbReference>
<dbReference type="Proteomes" id="UP000184080">
    <property type="component" value="Unassembled WGS sequence"/>
</dbReference>
<protein>
    <submittedName>
        <fullName evidence="1">Uncharacterized protein</fullName>
    </submittedName>
</protein>
<sequence>MKELEFLSDEVLSLMELREDVLFNKIPKEDVKYYIDEANRIGKSSAEVFKNSNLEEILKAKCIDVIIKESCEVRKLSLRGEIIFEDDNKKIIIYKDSIDQIYEVLKEYNFSLEEQDVYNMHLAHEFYHYLEYKNKAYTNDMLNKITVFSIGPLKRKATILKTRELAAHSFCKSILGLEFHPKLFDYMYLLKNNTISLEELKSYAENLSKEYL</sequence>
<dbReference type="STRING" id="1121298.SAMN05444401_3763"/>
<name>A0A1M6LSM7_9CLOT</name>
<keyword evidence="2" id="KW-1185">Reference proteome</keyword>
<gene>
    <name evidence="1" type="ORF">SAMN05444401_3763</name>
</gene>
<evidence type="ECO:0000313" key="1">
    <source>
        <dbReference type="EMBL" id="SHJ74086.1"/>
    </source>
</evidence>
<dbReference type="AlphaFoldDB" id="A0A1M6LSM7"/>
<dbReference type="EMBL" id="FQZO01000007">
    <property type="protein sequence ID" value="SHJ74086.1"/>
    <property type="molecule type" value="Genomic_DNA"/>
</dbReference>
<organism evidence="1 2">
    <name type="scientific">Clostridium amylolyticum</name>
    <dbReference type="NCBI Taxonomy" id="1121298"/>
    <lineage>
        <taxon>Bacteria</taxon>
        <taxon>Bacillati</taxon>
        <taxon>Bacillota</taxon>
        <taxon>Clostridia</taxon>
        <taxon>Eubacteriales</taxon>
        <taxon>Clostridiaceae</taxon>
        <taxon>Clostridium</taxon>
    </lineage>
</organism>
<dbReference type="OrthoDB" id="1842465at2"/>
<accession>A0A1M6LSM7</accession>
<evidence type="ECO:0000313" key="2">
    <source>
        <dbReference type="Proteomes" id="UP000184080"/>
    </source>
</evidence>